<proteinExistence type="predicted"/>
<name>A0ABW0LQG3_9BACI</name>
<dbReference type="RefSeq" id="WP_382355978.1">
    <property type="nucleotide sequence ID" value="NZ_JBHSMC010000046.1"/>
</dbReference>
<dbReference type="Pfam" id="PF13442">
    <property type="entry name" value="Cytochrome_CBB3"/>
    <property type="match status" value="1"/>
</dbReference>
<gene>
    <name evidence="8" type="ORF">ACFPM4_20325</name>
</gene>
<keyword evidence="2 6" id="KW-0349">Heme</keyword>
<accession>A0ABW0LQG3</accession>
<dbReference type="PROSITE" id="PS51007">
    <property type="entry name" value="CYTC"/>
    <property type="match status" value="1"/>
</dbReference>
<feature type="domain" description="Cytochrome c" evidence="7">
    <location>
        <begin position="26"/>
        <end position="101"/>
    </location>
</feature>
<dbReference type="SUPFAM" id="SSF46626">
    <property type="entry name" value="Cytochrome c"/>
    <property type="match status" value="1"/>
</dbReference>
<evidence type="ECO:0000256" key="3">
    <source>
        <dbReference type="ARBA" id="ARBA00022723"/>
    </source>
</evidence>
<dbReference type="EMBL" id="JBHSMC010000046">
    <property type="protein sequence ID" value="MFC5467077.1"/>
    <property type="molecule type" value="Genomic_DNA"/>
</dbReference>
<evidence type="ECO:0000256" key="5">
    <source>
        <dbReference type="ARBA" id="ARBA00023004"/>
    </source>
</evidence>
<evidence type="ECO:0000256" key="4">
    <source>
        <dbReference type="ARBA" id="ARBA00022982"/>
    </source>
</evidence>
<keyword evidence="3 6" id="KW-0479">Metal-binding</keyword>
<dbReference type="PROSITE" id="PS51257">
    <property type="entry name" value="PROKAR_LIPOPROTEIN"/>
    <property type="match status" value="1"/>
</dbReference>
<keyword evidence="1" id="KW-0813">Transport</keyword>
<evidence type="ECO:0000256" key="6">
    <source>
        <dbReference type="PROSITE-ProRule" id="PRU00433"/>
    </source>
</evidence>
<sequence length="101" mass="10779">MNKKLVLWLVGITFIIVLAACGDGSNKDSSPEAIADRSCIGCHGENLQGRDGLGPDLTKIGAKYNKEEILEIIKEGRPGMGANIIKGDDAEKVAAWLAEKK</sequence>
<comment type="caution">
    <text evidence="8">The sequence shown here is derived from an EMBL/GenBank/DDBJ whole genome shotgun (WGS) entry which is preliminary data.</text>
</comment>
<dbReference type="PANTHER" id="PTHR37823:SF4">
    <property type="entry name" value="MENAQUINOL-CYTOCHROME C REDUCTASE CYTOCHROME B_C SUBUNIT"/>
    <property type="match status" value="1"/>
</dbReference>
<organism evidence="8 9">
    <name type="scientific">Lederbergia graminis</name>
    <dbReference type="NCBI Taxonomy" id="735518"/>
    <lineage>
        <taxon>Bacteria</taxon>
        <taxon>Bacillati</taxon>
        <taxon>Bacillota</taxon>
        <taxon>Bacilli</taxon>
        <taxon>Bacillales</taxon>
        <taxon>Bacillaceae</taxon>
        <taxon>Lederbergia</taxon>
    </lineage>
</organism>
<dbReference type="Proteomes" id="UP001596147">
    <property type="component" value="Unassembled WGS sequence"/>
</dbReference>
<keyword evidence="9" id="KW-1185">Reference proteome</keyword>
<protein>
    <submittedName>
        <fullName evidence="8">C-type cytochrome</fullName>
    </submittedName>
</protein>
<dbReference type="Gene3D" id="1.10.760.10">
    <property type="entry name" value="Cytochrome c-like domain"/>
    <property type="match status" value="1"/>
</dbReference>
<reference evidence="9" key="1">
    <citation type="journal article" date="2019" name="Int. J. Syst. Evol. Microbiol.">
        <title>The Global Catalogue of Microorganisms (GCM) 10K type strain sequencing project: providing services to taxonomists for standard genome sequencing and annotation.</title>
        <authorList>
            <consortium name="The Broad Institute Genomics Platform"/>
            <consortium name="The Broad Institute Genome Sequencing Center for Infectious Disease"/>
            <person name="Wu L."/>
            <person name="Ma J."/>
        </authorList>
    </citation>
    <scope>NUCLEOTIDE SEQUENCE [LARGE SCALE GENOMIC DNA]</scope>
    <source>
        <strain evidence="9">CGMCC 1.12237</strain>
    </source>
</reference>
<evidence type="ECO:0000256" key="1">
    <source>
        <dbReference type="ARBA" id="ARBA00022448"/>
    </source>
</evidence>
<evidence type="ECO:0000259" key="7">
    <source>
        <dbReference type="PROSITE" id="PS51007"/>
    </source>
</evidence>
<dbReference type="InterPro" id="IPR009056">
    <property type="entry name" value="Cyt_c-like_dom"/>
</dbReference>
<dbReference type="InterPro" id="IPR036909">
    <property type="entry name" value="Cyt_c-like_dom_sf"/>
</dbReference>
<keyword evidence="4" id="KW-0249">Electron transport</keyword>
<dbReference type="PANTHER" id="PTHR37823">
    <property type="entry name" value="CYTOCHROME C-553-LIKE"/>
    <property type="match status" value="1"/>
</dbReference>
<evidence type="ECO:0000256" key="2">
    <source>
        <dbReference type="ARBA" id="ARBA00022617"/>
    </source>
</evidence>
<keyword evidence="5 6" id="KW-0408">Iron</keyword>
<evidence type="ECO:0000313" key="9">
    <source>
        <dbReference type="Proteomes" id="UP001596147"/>
    </source>
</evidence>
<dbReference type="InterPro" id="IPR051811">
    <property type="entry name" value="Cytochrome_c550/c551-like"/>
</dbReference>
<evidence type="ECO:0000313" key="8">
    <source>
        <dbReference type="EMBL" id="MFC5467077.1"/>
    </source>
</evidence>